<dbReference type="InParanoid" id="A0A1Y2EAW1"/>
<comment type="caution">
    <text evidence="2">The sequence shown here is derived from an EMBL/GenBank/DDBJ whole genome shotgun (WGS) entry which is preliminary data.</text>
</comment>
<evidence type="ECO:0000259" key="1">
    <source>
        <dbReference type="Pfam" id="PF14737"/>
    </source>
</evidence>
<evidence type="ECO:0000313" key="3">
    <source>
        <dbReference type="Proteomes" id="UP000193689"/>
    </source>
</evidence>
<feature type="domain" description="DUF4470" evidence="1">
    <location>
        <begin position="15"/>
        <end position="93"/>
    </location>
</feature>
<proteinExistence type="predicted"/>
<name>A0A1Y2EAW1_9PEZI</name>
<gene>
    <name evidence="2" type="ORF">BCR38DRAFT_136711</name>
</gene>
<dbReference type="STRING" id="1141098.A0A1Y2EAW1"/>
<evidence type="ECO:0000313" key="2">
    <source>
        <dbReference type="EMBL" id="ORY68692.1"/>
    </source>
</evidence>
<dbReference type="OrthoDB" id="432970at2759"/>
<dbReference type="GeneID" id="63769813"/>
<dbReference type="Pfam" id="PF14737">
    <property type="entry name" value="DUF4470"/>
    <property type="match status" value="1"/>
</dbReference>
<dbReference type="AlphaFoldDB" id="A0A1Y2EAW1"/>
<dbReference type="RefSeq" id="XP_040718979.1">
    <property type="nucleotide sequence ID" value="XM_040853601.1"/>
</dbReference>
<dbReference type="InterPro" id="IPR027974">
    <property type="entry name" value="DUF4470"/>
</dbReference>
<organism evidence="2 3">
    <name type="scientific">Pseudomassariella vexata</name>
    <dbReference type="NCBI Taxonomy" id="1141098"/>
    <lineage>
        <taxon>Eukaryota</taxon>
        <taxon>Fungi</taxon>
        <taxon>Dikarya</taxon>
        <taxon>Ascomycota</taxon>
        <taxon>Pezizomycotina</taxon>
        <taxon>Sordariomycetes</taxon>
        <taxon>Xylariomycetidae</taxon>
        <taxon>Amphisphaeriales</taxon>
        <taxon>Pseudomassariaceae</taxon>
        <taxon>Pseudomassariella</taxon>
    </lineage>
</organism>
<dbReference type="EMBL" id="MCFJ01000003">
    <property type="protein sequence ID" value="ORY68692.1"/>
    <property type="molecule type" value="Genomic_DNA"/>
</dbReference>
<dbReference type="Proteomes" id="UP000193689">
    <property type="component" value="Unassembled WGS sequence"/>
</dbReference>
<sequence length="233" mass="26433">MLTPTSLNPNIYFYPIGNTTAISITQSLAPQTTGSVLLLGCGDVRNILFTKHMDGSRLDFTCCDIQQAVIARNIVVLSLIIDDEEGRNQDSIWKIQFYMYLDEKARDLLALQTKKLFDASQTVEAWQSSKYGTEFRFCSMSTMSDVRNMWDFYKEGTNTERPGSLQQFIAMMNGARDHQARRSGSSTFNFTALRSTKPALLTPSLMKDLDTLYKHLELRRIWRGEAIANETPG</sequence>
<reference evidence="2 3" key="1">
    <citation type="submission" date="2016-07" db="EMBL/GenBank/DDBJ databases">
        <title>Pervasive Adenine N6-methylation of Active Genes in Fungi.</title>
        <authorList>
            <consortium name="DOE Joint Genome Institute"/>
            <person name="Mondo S.J."/>
            <person name="Dannebaum R.O."/>
            <person name="Kuo R.C."/>
            <person name="Labutti K."/>
            <person name="Haridas S."/>
            <person name="Kuo A."/>
            <person name="Salamov A."/>
            <person name="Ahrendt S.R."/>
            <person name="Lipzen A."/>
            <person name="Sullivan W."/>
            <person name="Andreopoulos W.B."/>
            <person name="Clum A."/>
            <person name="Lindquist E."/>
            <person name="Daum C."/>
            <person name="Ramamoorthy G.K."/>
            <person name="Gryganskyi A."/>
            <person name="Culley D."/>
            <person name="Magnuson J.K."/>
            <person name="James T.Y."/>
            <person name="O'Malley M.A."/>
            <person name="Stajich J.E."/>
            <person name="Spatafora J.W."/>
            <person name="Visel A."/>
            <person name="Grigoriev I.V."/>
        </authorList>
    </citation>
    <scope>NUCLEOTIDE SEQUENCE [LARGE SCALE GENOMIC DNA]</scope>
    <source>
        <strain evidence="2 3">CBS 129021</strain>
    </source>
</reference>
<keyword evidence="3" id="KW-1185">Reference proteome</keyword>
<protein>
    <recommendedName>
        <fullName evidence="1">DUF4470 domain-containing protein</fullName>
    </recommendedName>
</protein>
<accession>A0A1Y2EAW1</accession>